<organism evidence="1 2">
    <name type="scientific">Candidatus Fimicola merdigallinarum</name>
    <dbReference type="NCBI Taxonomy" id="2840819"/>
    <lineage>
        <taxon>Bacteria</taxon>
        <taxon>Bacillati</taxon>
        <taxon>Bacillota</taxon>
        <taxon>Clostridia</taxon>
        <taxon>Lachnospirales</taxon>
        <taxon>Lachnospiraceae</taxon>
        <taxon>Lachnospiraceae incertae sedis</taxon>
        <taxon>Candidatus Fimicola</taxon>
    </lineage>
</organism>
<comment type="caution">
    <text evidence="1">The sequence shown here is derived from an EMBL/GenBank/DDBJ whole genome shotgun (WGS) entry which is preliminary data.</text>
</comment>
<reference evidence="1" key="2">
    <citation type="journal article" date="2021" name="PeerJ">
        <title>Extensive microbial diversity within the chicken gut microbiome revealed by metagenomics and culture.</title>
        <authorList>
            <person name="Gilroy R."/>
            <person name="Ravi A."/>
            <person name="Getino M."/>
            <person name="Pursley I."/>
            <person name="Horton D.L."/>
            <person name="Alikhan N.F."/>
            <person name="Baker D."/>
            <person name="Gharbi K."/>
            <person name="Hall N."/>
            <person name="Watson M."/>
            <person name="Adriaenssens E.M."/>
            <person name="Foster-Nyarko E."/>
            <person name="Jarju S."/>
            <person name="Secka A."/>
            <person name="Antonio M."/>
            <person name="Oren A."/>
            <person name="Chaudhuri R.R."/>
            <person name="La Ragione R."/>
            <person name="Hildebrand F."/>
            <person name="Pallen M.J."/>
        </authorList>
    </citation>
    <scope>NUCLEOTIDE SEQUENCE</scope>
    <source>
        <strain evidence="1">F6-4510</strain>
    </source>
</reference>
<accession>A0A9D9DW20</accession>
<protein>
    <submittedName>
        <fullName evidence="1">Uncharacterized protein</fullName>
    </submittedName>
</protein>
<evidence type="ECO:0000313" key="2">
    <source>
        <dbReference type="Proteomes" id="UP000823611"/>
    </source>
</evidence>
<dbReference type="Proteomes" id="UP000823611">
    <property type="component" value="Unassembled WGS sequence"/>
</dbReference>
<gene>
    <name evidence="1" type="ORF">IAC55_00415</name>
</gene>
<sequence length="183" mass="21449">MSENIVGMVNEDIDTSRSILRDYSHDKETMEKLFNYLLFKYIEVVKNIADGLAVISPYSNTVEMTSIYRENVEKIIKRLEMFKGNGYSNRGLLEYYIECENQNNNIDSTASISDIIIDIGMMDNIPIFEKEEIIRKLQEIDEISSRLETKSKKWELLRPYVLWLSGKDYSVAIKILPLFLRLR</sequence>
<dbReference type="EMBL" id="JADIMX010000009">
    <property type="protein sequence ID" value="MBO8433768.1"/>
    <property type="molecule type" value="Genomic_DNA"/>
</dbReference>
<dbReference type="AlphaFoldDB" id="A0A9D9DW20"/>
<reference evidence="1" key="1">
    <citation type="submission" date="2020-10" db="EMBL/GenBank/DDBJ databases">
        <authorList>
            <person name="Gilroy R."/>
        </authorList>
    </citation>
    <scope>NUCLEOTIDE SEQUENCE</scope>
    <source>
        <strain evidence="1">F6-4510</strain>
    </source>
</reference>
<proteinExistence type="predicted"/>
<name>A0A9D9DW20_9FIRM</name>
<evidence type="ECO:0000313" key="1">
    <source>
        <dbReference type="EMBL" id="MBO8433768.1"/>
    </source>
</evidence>